<gene>
    <name evidence="10" type="ORF">D0544_10905</name>
</gene>
<dbReference type="PANTHER" id="PTHR44757:SF2">
    <property type="entry name" value="BIOFILM ARCHITECTURE MAINTENANCE PROTEIN MBAA"/>
    <property type="match status" value="1"/>
</dbReference>
<dbReference type="GO" id="GO:0003824">
    <property type="term" value="F:catalytic activity"/>
    <property type="evidence" value="ECO:0007669"/>
    <property type="project" value="UniProtKB-ARBA"/>
</dbReference>
<dbReference type="Pfam" id="PF00563">
    <property type="entry name" value="EAL"/>
    <property type="match status" value="1"/>
</dbReference>
<dbReference type="InterPro" id="IPR000160">
    <property type="entry name" value="GGDEF_dom"/>
</dbReference>
<dbReference type="InterPro" id="IPR001633">
    <property type="entry name" value="EAL_dom"/>
</dbReference>
<keyword evidence="11" id="KW-1185">Reference proteome</keyword>
<evidence type="ECO:0000256" key="4">
    <source>
        <dbReference type="ARBA" id="ARBA00022989"/>
    </source>
</evidence>
<feature type="domain" description="EAL" evidence="8">
    <location>
        <begin position="471"/>
        <end position="725"/>
    </location>
</feature>
<dbReference type="EMBL" id="QWEZ01000002">
    <property type="protein sequence ID" value="RRJ82384.1"/>
    <property type="molecule type" value="Genomic_DNA"/>
</dbReference>
<evidence type="ECO:0000259" key="7">
    <source>
        <dbReference type="PROSITE" id="PS50839"/>
    </source>
</evidence>
<evidence type="ECO:0000256" key="5">
    <source>
        <dbReference type="ARBA" id="ARBA00023136"/>
    </source>
</evidence>
<dbReference type="RefSeq" id="WP_125016093.1">
    <property type="nucleotide sequence ID" value="NZ_QWEZ01000002.1"/>
</dbReference>
<dbReference type="Pfam" id="PF00990">
    <property type="entry name" value="GGDEF"/>
    <property type="match status" value="1"/>
</dbReference>
<evidence type="ECO:0000256" key="3">
    <source>
        <dbReference type="ARBA" id="ARBA00022692"/>
    </source>
</evidence>
<proteinExistence type="predicted"/>
<dbReference type="FunFam" id="3.30.70.270:FF:000001">
    <property type="entry name" value="Diguanylate cyclase domain protein"/>
    <property type="match status" value="1"/>
</dbReference>
<name>A0A3P3VJ52_9GAMM</name>
<comment type="caution">
    <text evidence="10">The sequence shown here is derived from an EMBL/GenBank/DDBJ whole genome shotgun (WGS) entry which is preliminary data.</text>
</comment>
<feature type="domain" description="GGDEF" evidence="9">
    <location>
        <begin position="329"/>
        <end position="462"/>
    </location>
</feature>
<dbReference type="AlphaFoldDB" id="A0A3P3VJ52"/>
<dbReference type="PROSITE" id="PS50839">
    <property type="entry name" value="CHASE"/>
    <property type="match status" value="1"/>
</dbReference>
<dbReference type="InterPro" id="IPR006189">
    <property type="entry name" value="CHASE_dom"/>
</dbReference>
<dbReference type="InterPro" id="IPR029787">
    <property type="entry name" value="Nucleotide_cyclase"/>
</dbReference>
<comment type="cofactor">
    <cofactor evidence="1">
        <name>Mg(2+)</name>
        <dbReference type="ChEBI" id="CHEBI:18420"/>
    </cofactor>
</comment>
<dbReference type="PROSITE" id="PS50883">
    <property type="entry name" value="EAL"/>
    <property type="match status" value="1"/>
</dbReference>
<dbReference type="Gene3D" id="3.20.20.450">
    <property type="entry name" value="EAL domain"/>
    <property type="match status" value="1"/>
</dbReference>
<evidence type="ECO:0000313" key="11">
    <source>
        <dbReference type="Proteomes" id="UP000280792"/>
    </source>
</evidence>
<dbReference type="SMART" id="SM01079">
    <property type="entry name" value="CHASE"/>
    <property type="match status" value="1"/>
</dbReference>
<dbReference type="Gene3D" id="3.30.70.270">
    <property type="match status" value="1"/>
</dbReference>
<dbReference type="CDD" id="cd01948">
    <property type="entry name" value="EAL"/>
    <property type="match status" value="1"/>
</dbReference>
<dbReference type="InterPro" id="IPR042240">
    <property type="entry name" value="CHASE_sf"/>
</dbReference>
<evidence type="ECO:0000256" key="6">
    <source>
        <dbReference type="SAM" id="Phobius"/>
    </source>
</evidence>
<evidence type="ECO:0000256" key="1">
    <source>
        <dbReference type="ARBA" id="ARBA00001946"/>
    </source>
</evidence>
<evidence type="ECO:0000313" key="10">
    <source>
        <dbReference type="EMBL" id="RRJ82384.1"/>
    </source>
</evidence>
<organism evidence="10 11">
    <name type="scientific">Aestuariirhabdus litorea</name>
    <dbReference type="NCBI Taxonomy" id="2528527"/>
    <lineage>
        <taxon>Bacteria</taxon>
        <taxon>Pseudomonadati</taxon>
        <taxon>Pseudomonadota</taxon>
        <taxon>Gammaproteobacteria</taxon>
        <taxon>Oceanospirillales</taxon>
        <taxon>Aestuariirhabdaceae</taxon>
        <taxon>Aestuariirhabdus</taxon>
    </lineage>
</organism>
<dbReference type="Gene3D" id="3.30.450.350">
    <property type="entry name" value="CHASE domain"/>
    <property type="match status" value="1"/>
</dbReference>
<reference evidence="10 11" key="1">
    <citation type="submission" date="2018-08" db="EMBL/GenBank/DDBJ databases">
        <authorList>
            <person name="Khan S.A."/>
        </authorList>
    </citation>
    <scope>NUCLEOTIDE SEQUENCE [LARGE SCALE GENOMIC DNA]</scope>
    <source>
        <strain evidence="10 11">GTF-13</strain>
    </source>
</reference>
<dbReference type="SUPFAM" id="SSF55073">
    <property type="entry name" value="Nucleotide cyclase"/>
    <property type="match status" value="1"/>
</dbReference>
<dbReference type="PROSITE" id="PS50887">
    <property type="entry name" value="GGDEF"/>
    <property type="match status" value="1"/>
</dbReference>
<dbReference type="InterPro" id="IPR052155">
    <property type="entry name" value="Biofilm_reg_signaling"/>
</dbReference>
<dbReference type="GO" id="GO:0016020">
    <property type="term" value="C:membrane"/>
    <property type="evidence" value="ECO:0007669"/>
    <property type="project" value="UniProtKB-SubCell"/>
</dbReference>
<keyword evidence="5 6" id="KW-0472">Membrane</keyword>
<keyword evidence="3 6" id="KW-0812">Transmembrane</keyword>
<dbReference type="SUPFAM" id="SSF141868">
    <property type="entry name" value="EAL domain-like"/>
    <property type="match status" value="1"/>
</dbReference>
<protein>
    <submittedName>
        <fullName evidence="10">EAL domain-containing protein</fullName>
    </submittedName>
</protein>
<keyword evidence="4 6" id="KW-1133">Transmembrane helix</keyword>
<feature type="transmembrane region" description="Helical" evidence="6">
    <location>
        <begin position="258"/>
        <end position="278"/>
    </location>
</feature>
<dbReference type="SMART" id="SM00052">
    <property type="entry name" value="EAL"/>
    <property type="match status" value="1"/>
</dbReference>
<dbReference type="NCBIfam" id="TIGR00254">
    <property type="entry name" value="GGDEF"/>
    <property type="match status" value="1"/>
</dbReference>
<dbReference type="Pfam" id="PF03924">
    <property type="entry name" value="CHASE"/>
    <property type="match status" value="1"/>
</dbReference>
<dbReference type="CDD" id="cd01949">
    <property type="entry name" value="GGDEF"/>
    <property type="match status" value="1"/>
</dbReference>
<sequence>MPQFKYSHRLLTALLCFAAVFALGSYWTQLSYRSAQNEQRLLMQQLVDSEASAIERRLSRSLSSTDILAQEVRQQGGDFRDFDEYAHGVIQAIGGVSNLQLAPDGVIRKVYPLEGNEKALGHDILNDDSRREEAHKAIASRRMTLAGPFELVQGGIAVIGRNPVFIYRDGEEYFWGFTSALIFLEDLLEVTDLEALERKGYRYRLSRFDPVSRQQVTFASSESPVAEDAFEYAIAVPNAQWRLAMSRPPSALDSLFSLGYPVSFLAGLLVSWMVNLLLRQPETLRQVVEDKTRRLQELAFYDPLTGLANRRLLHEQLELVLKRLHRDGDRAALLYLDLDDFKLVNDSMGHTAGDNLLAQVAQRLRSVVRESDLVARLGGDEFGILLQDTHEPSAITRVCDKLIRAIEEPLTVGGKEFLVSVSIGVTLLPEDGRTVETLLRNADLAMYDAKREGKHQYRLFNDAMRDQLVQRMRIEEDLRSALELEQFELHLQPLVSFTARQVMGYEALIRWRHPQQGLLYPDAFIGVAEQSGLIREIGYRVIREACRLLRDEQALLGDGCMIAVNLSPAQFSDPELLSRIEATVLEHGIGRGRLELEITESVLMRDLDEAIGILNRVQALGIGIAIDDFGTGYSSLAYVKRLPINKLKIDRSFIQTLSWDRSDQMIVEAIIAMAHKLELEVVAEGVEDEDQYHRLEAYRCDIAQGYWMSRPQSLESLVGVPQKIAGMLQGRGAAS</sequence>
<dbReference type="InterPro" id="IPR043128">
    <property type="entry name" value="Rev_trsase/Diguanyl_cyclase"/>
</dbReference>
<dbReference type="SMART" id="SM00267">
    <property type="entry name" value="GGDEF"/>
    <property type="match status" value="1"/>
</dbReference>
<comment type="subcellular location">
    <subcellularLocation>
        <location evidence="2">Membrane</location>
    </subcellularLocation>
</comment>
<evidence type="ECO:0000259" key="8">
    <source>
        <dbReference type="PROSITE" id="PS50883"/>
    </source>
</evidence>
<evidence type="ECO:0000256" key="2">
    <source>
        <dbReference type="ARBA" id="ARBA00004370"/>
    </source>
</evidence>
<evidence type="ECO:0000259" key="9">
    <source>
        <dbReference type="PROSITE" id="PS50887"/>
    </source>
</evidence>
<reference evidence="10 11" key="2">
    <citation type="submission" date="2018-12" db="EMBL/GenBank/DDBJ databases">
        <title>Simiduia agarivorans gen. nov., sp. nov., a marine, agarolytic bacterium isolated from shallow coastal water from Keelung, Taiwan.</title>
        <authorList>
            <person name="Shieh W.Y."/>
        </authorList>
    </citation>
    <scope>NUCLEOTIDE SEQUENCE [LARGE SCALE GENOMIC DNA]</scope>
    <source>
        <strain evidence="10 11">GTF-13</strain>
    </source>
</reference>
<dbReference type="PANTHER" id="PTHR44757">
    <property type="entry name" value="DIGUANYLATE CYCLASE DGCP"/>
    <property type="match status" value="1"/>
</dbReference>
<dbReference type="InterPro" id="IPR035919">
    <property type="entry name" value="EAL_sf"/>
</dbReference>
<accession>A0A3P3VJ52</accession>
<dbReference type="GO" id="GO:0007165">
    <property type="term" value="P:signal transduction"/>
    <property type="evidence" value="ECO:0007669"/>
    <property type="project" value="UniProtKB-ARBA"/>
</dbReference>
<feature type="domain" description="CHASE" evidence="7">
    <location>
        <begin position="103"/>
        <end position="196"/>
    </location>
</feature>
<dbReference type="Proteomes" id="UP000280792">
    <property type="component" value="Unassembled WGS sequence"/>
</dbReference>